<dbReference type="Proteomes" id="UP001515480">
    <property type="component" value="Unassembled WGS sequence"/>
</dbReference>
<feature type="region of interest" description="Disordered" evidence="12">
    <location>
        <begin position="324"/>
        <end position="408"/>
    </location>
</feature>
<feature type="compositionally biased region" description="Polar residues" evidence="12">
    <location>
        <begin position="497"/>
        <end position="506"/>
    </location>
</feature>
<dbReference type="PROSITE" id="PS50011">
    <property type="entry name" value="PROTEIN_KINASE_DOM"/>
    <property type="match status" value="1"/>
</dbReference>
<proteinExistence type="inferred from homology"/>
<dbReference type="FunFam" id="1.10.510.10:FF:000499">
    <property type="entry name" value="Serine/threonine-protein kinase KIC1"/>
    <property type="match status" value="1"/>
</dbReference>
<dbReference type="InterPro" id="IPR011009">
    <property type="entry name" value="Kinase-like_dom_sf"/>
</dbReference>
<dbReference type="Gene3D" id="1.10.510.10">
    <property type="entry name" value="Transferase(Phosphotransferase) domain 1"/>
    <property type="match status" value="1"/>
</dbReference>
<dbReference type="CDD" id="cd06609">
    <property type="entry name" value="STKc_MST3_like"/>
    <property type="match status" value="1"/>
</dbReference>
<evidence type="ECO:0000256" key="7">
    <source>
        <dbReference type="ARBA" id="ARBA00022840"/>
    </source>
</evidence>
<evidence type="ECO:0000313" key="15">
    <source>
        <dbReference type="Proteomes" id="UP001515480"/>
    </source>
</evidence>
<comment type="catalytic activity">
    <reaction evidence="9">
        <text>L-seryl-[protein] + ATP = O-phospho-L-seryl-[protein] + ADP + H(+)</text>
        <dbReference type="Rhea" id="RHEA:17989"/>
        <dbReference type="Rhea" id="RHEA-COMP:9863"/>
        <dbReference type="Rhea" id="RHEA-COMP:11604"/>
        <dbReference type="ChEBI" id="CHEBI:15378"/>
        <dbReference type="ChEBI" id="CHEBI:29999"/>
        <dbReference type="ChEBI" id="CHEBI:30616"/>
        <dbReference type="ChEBI" id="CHEBI:83421"/>
        <dbReference type="ChEBI" id="CHEBI:456216"/>
        <dbReference type="EC" id="2.7.11.1"/>
    </reaction>
</comment>
<dbReference type="GO" id="GO:0005524">
    <property type="term" value="F:ATP binding"/>
    <property type="evidence" value="ECO:0007669"/>
    <property type="project" value="UniProtKB-UniRule"/>
</dbReference>
<evidence type="ECO:0000256" key="1">
    <source>
        <dbReference type="ARBA" id="ARBA00008874"/>
    </source>
</evidence>
<dbReference type="GO" id="GO:0004674">
    <property type="term" value="F:protein serine/threonine kinase activity"/>
    <property type="evidence" value="ECO:0007669"/>
    <property type="project" value="UniProtKB-KW"/>
</dbReference>
<evidence type="ECO:0000256" key="8">
    <source>
        <dbReference type="ARBA" id="ARBA00047899"/>
    </source>
</evidence>
<dbReference type="EC" id="2.7.11.1" evidence="2"/>
<keyword evidence="4" id="KW-0808">Transferase</keyword>
<reference evidence="14 15" key="1">
    <citation type="journal article" date="2024" name="Science">
        <title>Giant polyketide synthase enzymes in the biosynthesis of giant marine polyether toxins.</title>
        <authorList>
            <person name="Fallon T.R."/>
            <person name="Shende V.V."/>
            <person name="Wierzbicki I.H."/>
            <person name="Pendleton A.L."/>
            <person name="Watervoot N.F."/>
            <person name="Auber R.P."/>
            <person name="Gonzalez D.J."/>
            <person name="Wisecaver J.H."/>
            <person name="Moore B.S."/>
        </authorList>
    </citation>
    <scope>NUCLEOTIDE SEQUENCE [LARGE SCALE GENOMIC DNA]</scope>
    <source>
        <strain evidence="14 15">12B1</strain>
    </source>
</reference>
<dbReference type="AlphaFoldDB" id="A0AB34IYJ5"/>
<feature type="coiled-coil region" evidence="11">
    <location>
        <begin position="39"/>
        <end position="66"/>
    </location>
</feature>
<dbReference type="InterPro" id="IPR050629">
    <property type="entry name" value="STE20/SPS1-PAK"/>
</dbReference>
<dbReference type="PANTHER" id="PTHR48012:SF10">
    <property type="entry name" value="FI20177P1"/>
    <property type="match status" value="1"/>
</dbReference>
<dbReference type="PANTHER" id="PTHR48012">
    <property type="entry name" value="STERILE20-LIKE KINASE, ISOFORM B-RELATED"/>
    <property type="match status" value="1"/>
</dbReference>
<evidence type="ECO:0000259" key="13">
    <source>
        <dbReference type="PROSITE" id="PS50011"/>
    </source>
</evidence>
<dbReference type="InterPro" id="IPR046409">
    <property type="entry name" value="PDC10_dimerisation_sf"/>
</dbReference>
<dbReference type="SMART" id="SM00220">
    <property type="entry name" value="S_TKc"/>
    <property type="match status" value="1"/>
</dbReference>
<dbReference type="PROSITE" id="PS00107">
    <property type="entry name" value="PROTEIN_KINASE_ATP"/>
    <property type="match status" value="1"/>
</dbReference>
<protein>
    <recommendedName>
        <fullName evidence="2">non-specific serine/threonine protein kinase</fullName>
        <ecNumber evidence="2">2.7.11.1</ecNumber>
    </recommendedName>
</protein>
<dbReference type="GO" id="GO:0005737">
    <property type="term" value="C:cytoplasm"/>
    <property type="evidence" value="ECO:0007669"/>
    <property type="project" value="TreeGrafter"/>
</dbReference>
<dbReference type="InterPro" id="IPR000719">
    <property type="entry name" value="Prot_kinase_dom"/>
</dbReference>
<accession>A0AB34IYJ5</accession>
<evidence type="ECO:0000256" key="3">
    <source>
        <dbReference type="ARBA" id="ARBA00022527"/>
    </source>
</evidence>
<evidence type="ECO:0000256" key="5">
    <source>
        <dbReference type="ARBA" id="ARBA00022741"/>
    </source>
</evidence>
<dbReference type="EMBL" id="JBGBPQ010000016">
    <property type="protein sequence ID" value="KAL1508694.1"/>
    <property type="molecule type" value="Genomic_DNA"/>
</dbReference>
<comment type="catalytic activity">
    <reaction evidence="8">
        <text>L-threonyl-[protein] + ATP = O-phospho-L-threonyl-[protein] + ADP + H(+)</text>
        <dbReference type="Rhea" id="RHEA:46608"/>
        <dbReference type="Rhea" id="RHEA-COMP:11060"/>
        <dbReference type="Rhea" id="RHEA-COMP:11605"/>
        <dbReference type="ChEBI" id="CHEBI:15378"/>
        <dbReference type="ChEBI" id="CHEBI:30013"/>
        <dbReference type="ChEBI" id="CHEBI:30616"/>
        <dbReference type="ChEBI" id="CHEBI:61977"/>
        <dbReference type="ChEBI" id="CHEBI:456216"/>
        <dbReference type="EC" id="2.7.11.1"/>
    </reaction>
</comment>
<dbReference type="Gene3D" id="1.10.12.70">
    <property type="match status" value="1"/>
</dbReference>
<comment type="caution">
    <text evidence="14">The sequence shown here is derived from an EMBL/GenBank/DDBJ whole genome shotgun (WGS) entry which is preliminary data.</text>
</comment>
<gene>
    <name evidence="14" type="ORF">AB1Y20_004789</name>
</gene>
<evidence type="ECO:0000313" key="14">
    <source>
        <dbReference type="EMBL" id="KAL1508694.1"/>
    </source>
</evidence>
<feature type="binding site" evidence="10">
    <location>
        <position position="42"/>
    </location>
    <ligand>
        <name>ATP</name>
        <dbReference type="ChEBI" id="CHEBI:30616"/>
    </ligand>
</feature>
<name>A0AB34IYJ5_PRYPA</name>
<sequence length="526" mass="57407">MVDAHTGSLPERFQCLERIGRGSFGEVFHSIDKATQQSVAIKVIDLEQAEDEIEDIQQEIAVMAQCDSQHVTRYFGSYVSGTKLWIIMEYVCGGSVLDIMDMGPLEESQIATIMREALKGLDYLHTEGKIHRDIKAANVLLSRQGELKLADFGVAGQITATMSKCCTFVGTPFWMAPEVIRQDQYDSKADIWSLGISALEMAMGEPPHADEHPMRVLLLIPKSAPPTLRGDQWSQPFREFVSLCLQMDARHRPSAKELLKHKWIVRAPHTSTLAELVQRYEQSREGKARDLSFSDTRMKPAYTAPALLAADGSWDFGPSCDEAPGCSEPAGRSANVGVPRKDTAPSVPQEAAAIAIDSTPPSSGRWEQANDGGHGTHRRMHRERTSGGSSSRHQHGDTTESASSTGSNSCVPLVVAPVLARMLGVHQDKQVQKALAQLKLAFDNLERLRPAISRDVITQMFELVVSSKNPNVSSLMPPSVAALASLTSELSLQHSTAASADYSTTPACGATPPRQAMGRNEQQPTR</sequence>
<keyword evidence="7 10" id="KW-0067">ATP-binding</keyword>
<organism evidence="14 15">
    <name type="scientific">Prymnesium parvum</name>
    <name type="common">Toxic golden alga</name>
    <dbReference type="NCBI Taxonomy" id="97485"/>
    <lineage>
        <taxon>Eukaryota</taxon>
        <taxon>Haptista</taxon>
        <taxon>Haptophyta</taxon>
        <taxon>Prymnesiophyceae</taxon>
        <taxon>Prymnesiales</taxon>
        <taxon>Prymnesiaceae</taxon>
        <taxon>Prymnesium</taxon>
    </lineage>
</organism>
<evidence type="ECO:0000256" key="4">
    <source>
        <dbReference type="ARBA" id="ARBA00022679"/>
    </source>
</evidence>
<keyword evidence="11" id="KW-0175">Coiled coil</keyword>
<feature type="compositionally biased region" description="Polar residues" evidence="12">
    <location>
        <begin position="399"/>
        <end position="408"/>
    </location>
</feature>
<feature type="region of interest" description="Disordered" evidence="12">
    <location>
        <begin position="497"/>
        <end position="526"/>
    </location>
</feature>
<feature type="domain" description="Protein kinase" evidence="13">
    <location>
        <begin position="13"/>
        <end position="264"/>
    </location>
</feature>
<dbReference type="InterPro" id="IPR017441">
    <property type="entry name" value="Protein_kinase_ATP_BS"/>
</dbReference>
<evidence type="ECO:0000256" key="2">
    <source>
        <dbReference type="ARBA" id="ARBA00012513"/>
    </source>
</evidence>
<keyword evidence="15" id="KW-1185">Reference proteome</keyword>
<dbReference type="SUPFAM" id="SSF56112">
    <property type="entry name" value="Protein kinase-like (PK-like)"/>
    <property type="match status" value="1"/>
</dbReference>
<evidence type="ECO:0000256" key="6">
    <source>
        <dbReference type="ARBA" id="ARBA00022777"/>
    </source>
</evidence>
<keyword evidence="3" id="KW-0723">Serine/threonine-protein kinase</keyword>
<keyword evidence="5 10" id="KW-0547">Nucleotide-binding</keyword>
<comment type="similarity">
    <text evidence="1">Belongs to the protein kinase superfamily. STE Ser/Thr protein kinase family. STE20 subfamily.</text>
</comment>
<dbReference type="Pfam" id="PF00069">
    <property type="entry name" value="Pkinase"/>
    <property type="match status" value="1"/>
</dbReference>
<keyword evidence="6" id="KW-0418">Kinase</keyword>
<evidence type="ECO:0000256" key="9">
    <source>
        <dbReference type="ARBA" id="ARBA00048679"/>
    </source>
</evidence>
<evidence type="ECO:0000256" key="11">
    <source>
        <dbReference type="SAM" id="Coils"/>
    </source>
</evidence>
<evidence type="ECO:0000256" key="12">
    <source>
        <dbReference type="SAM" id="MobiDB-lite"/>
    </source>
</evidence>
<evidence type="ECO:0000256" key="10">
    <source>
        <dbReference type="PROSITE-ProRule" id="PRU10141"/>
    </source>
</evidence>